<protein>
    <recommendedName>
        <fullName evidence="3">Response regulatory domain-containing protein</fullName>
    </recommendedName>
</protein>
<dbReference type="AlphaFoldDB" id="A0A1W1I513"/>
<comment type="caution">
    <text evidence="2">Lacks conserved residue(s) required for the propagation of feature annotation.</text>
</comment>
<evidence type="ECO:0000256" key="1">
    <source>
        <dbReference type="ARBA" id="ARBA00022553"/>
    </source>
</evidence>
<keyword evidence="1" id="KW-0597">Phosphoprotein</keyword>
<keyword evidence="5" id="KW-1185">Reference proteome</keyword>
<dbReference type="Proteomes" id="UP000192042">
    <property type="component" value="Chromosome I"/>
</dbReference>
<evidence type="ECO:0000259" key="3">
    <source>
        <dbReference type="PROSITE" id="PS50110"/>
    </source>
</evidence>
<dbReference type="SUPFAM" id="SSF52172">
    <property type="entry name" value="CheY-like"/>
    <property type="match status" value="1"/>
</dbReference>
<dbReference type="RefSeq" id="WP_080886540.1">
    <property type="nucleotide sequence ID" value="NZ_LT828648.1"/>
</dbReference>
<proteinExistence type="predicted"/>
<dbReference type="InterPro" id="IPR050595">
    <property type="entry name" value="Bact_response_regulator"/>
</dbReference>
<feature type="domain" description="Response regulatory" evidence="3">
    <location>
        <begin position="10"/>
        <end position="128"/>
    </location>
</feature>
<dbReference type="PANTHER" id="PTHR44591:SF3">
    <property type="entry name" value="RESPONSE REGULATORY DOMAIN-CONTAINING PROTEIN"/>
    <property type="match status" value="1"/>
</dbReference>
<evidence type="ECO:0000313" key="5">
    <source>
        <dbReference type="Proteomes" id="UP000192042"/>
    </source>
</evidence>
<dbReference type="STRING" id="1325564.NSJP_1936"/>
<dbReference type="PROSITE" id="PS50110">
    <property type="entry name" value="RESPONSE_REGULATORY"/>
    <property type="match status" value="1"/>
</dbReference>
<evidence type="ECO:0000256" key="2">
    <source>
        <dbReference type="PROSITE-ProRule" id="PRU00169"/>
    </source>
</evidence>
<dbReference type="Gene3D" id="3.40.50.2300">
    <property type="match status" value="1"/>
</dbReference>
<sequence>MSDLQLTPISILFVDPDIEDRAYWVRRLELASPEYVITTVEEGRTAIEMCRSRRFDCVVLELKLPDISGFEVLTHLCPVASQPDVAVVILTKLLFTTLSAAARTNGAQSYLIKPQTSGDQLDTAIQKAVARVGPTSKRLPTQAMLNDRESLRGGAESETIDG</sequence>
<accession>A0A1W1I513</accession>
<dbReference type="GO" id="GO:0000160">
    <property type="term" value="P:phosphorelay signal transduction system"/>
    <property type="evidence" value="ECO:0007669"/>
    <property type="project" value="InterPro"/>
</dbReference>
<organism evidence="4 5">
    <name type="scientific">Nitrospira japonica</name>
    <dbReference type="NCBI Taxonomy" id="1325564"/>
    <lineage>
        <taxon>Bacteria</taxon>
        <taxon>Pseudomonadati</taxon>
        <taxon>Nitrospirota</taxon>
        <taxon>Nitrospiria</taxon>
        <taxon>Nitrospirales</taxon>
        <taxon>Nitrospiraceae</taxon>
        <taxon>Nitrospira</taxon>
    </lineage>
</organism>
<dbReference type="Pfam" id="PF00072">
    <property type="entry name" value="Response_reg"/>
    <property type="match status" value="1"/>
</dbReference>
<dbReference type="InterPro" id="IPR001789">
    <property type="entry name" value="Sig_transdc_resp-reg_receiver"/>
</dbReference>
<gene>
    <name evidence="4" type="ORF">NSJP_1936</name>
</gene>
<dbReference type="OrthoDB" id="9800029at2"/>
<name>A0A1W1I513_9BACT</name>
<dbReference type="EMBL" id="LT828648">
    <property type="protein sequence ID" value="SLM48108.1"/>
    <property type="molecule type" value="Genomic_DNA"/>
</dbReference>
<dbReference type="InterPro" id="IPR011006">
    <property type="entry name" value="CheY-like_superfamily"/>
</dbReference>
<dbReference type="PANTHER" id="PTHR44591">
    <property type="entry name" value="STRESS RESPONSE REGULATOR PROTEIN 1"/>
    <property type="match status" value="1"/>
</dbReference>
<dbReference type="CDD" id="cd00156">
    <property type="entry name" value="REC"/>
    <property type="match status" value="1"/>
</dbReference>
<dbReference type="KEGG" id="nja:NSJP_1936"/>
<reference evidence="4 5" key="1">
    <citation type="submission" date="2017-03" db="EMBL/GenBank/DDBJ databases">
        <authorList>
            <person name="Afonso C.L."/>
            <person name="Miller P.J."/>
            <person name="Scott M.A."/>
            <person name="Spackman E."/>
            <person name="Goraichik I."/>
            <person name="Dimitrov K.M."/>
            <person name="Suarez D.L."/>
            <person name="Swayne D.E."/>
        </authorList>
    </citation>
    <scope>NUCLEOTIDE SEQUENCE [LARGE SCALE GENOMIC DNA]</scope>
    <source>
        <strain evidence="4">Genome sequencing of Nitrospira japonica strain NJ11</strain>
    </source>
</reference>
<evidence type="ECO:0000313" key="4">
    <source>
        <dbReference type="EMBL" id="SLM48108.1"/>
    </source>
</evidence>
<dbReference type="SMART" id="SM00448">
    <property type="entry name" value="REC"/>
    <property type="match status" value="1"/>
</dbReference>